<dbReference type="RefSeq" id="WP_124765232.1">
    <property type="nucleotide sequence ID" value="NZ_RQZI01000005.1"/>
</dbReference>
<reference evidence="1 2" key="1">
    <citation type="submission" date="2018-11" db="EMBL/GenBank/DDBJ databases">
        <title>Genomes From Bacteria Associated with the Canine Oral Cavity: a Test Case for Automated Genome-Based Taxonomic Assignment.</title>
        <authorList>
            <person name="Coil D.A."/>
            <person name="Jospin G."/>
            <person name="Darling A.E."/>
            <person name="Wallis C."/>
            <person name="Davis I.J."/>
            <person name="Harris S."/>
            <person name="Eisen J.A."/>
            <person name="Holcombe L.J."/>
            <person name="O'Flynn C."/>
        </authorList>
    </citation>
    <scope>NUCLEOTIDE SEQUENCE [LARGE SCALE GENOMIC DNA]</scope>
    <source>
        <strain evidence="1 2">OH953</strain>
    </source>
</reference>
<sequence>MAQNKDFTDKENVDVAMLEYKDGIKVGSGLTINDDKTYIGTVSQIYDNVNGHEEQVYVLTNKESGLTEAEIKDSNGSLRGAVPYSASDAERAQVQDVTVMMQGSQTKTHTPKLLHDTVTDWLPTDFVTASHRLGPVGAVEYATPFVYRHSKNIITQKSREELDKADRDVSNKIGNVVGIFNKDAGQAVKQSLNSLNKNPFNELRKNVISNLAGVSGGTFTTGIAAPNILVAASYLKKTQEFPPAQFKDAAKHLKETIRKYPNAKIDLYGHSLGSMDIQYALSTLTEEEMRHIGTVHIYNGPNIYPLLPKEQQARLDSAKYKIFNHIDHKDIVSLGYSLSGSENAAGIVHHIATVEKEIGAQHMMEGYIYDKNKNFVLMDGTGKTTIKDTIKANMIPYQNMKKYLSKGGFSSNEKIYLDSVQAQATVQNLVNVTKLGYDTLKQARDQVVSEAEKLAEQLGKVPQGFSLSPDEVTAAYQAGGADYQSLVGSLQEHFESRLSKFQMLLTIFEVLQGQIEAGIEQLLAKDQTLAGDFEQWNQINR</sequence>
<organism evidence="1 2">
    <name type="scientific">Streptococcus sanguinis</name>
    <dbReference type="NCBI Taxonomy" id="1305"/>
    <lineage>
        <taxon>Bacteria</taxon>
        <taxon>Bacillati</taxon>
        <taxon>Bacillota</taxon>
        <taxon>Bacilli</taxon>
        <taxon>Lactobacillales</taxon>
        <taxon>Streptococcaceae</taxon>
        <taxon>Streptococcus</taxon>
    </lineage>
</organism>
<proteinExistence type="predicted"/>
<dbReference type="Gene3D" id="3.40.50.1820">
    <property type="entry name" value="alpha/beta hydrolase"/>
    <property type="match status" value="1"/>
</dbReference>
<dbReference type="EMBL" id="RQZI01000005">
    <property type="protein sequence ID" value="RRC92268.1"/>
    <property type="molecule type" value="Genomic_DNA"/>
</dbReference>
<gene>
    <name evidence="1" type="ORF">EII39_05895</name>
</gene>
<accession>A0A3P1S4U2</accession>
<name>A0A3P1S4U2_STRSA</name>
<protein>
    <recommendedName>
        <fullName evidence="3">DUF2974 domain-containing protein</fullName>
    </recommendedName>
</protein>
<evidence type="ECO:0008006" key="3">
    <source>
        <dbReference type="Google" id="ProtNLM"/>
    </source>
</evidence>
<comment type="caution">
    <text evidence="1">The sequence shown here is derived from an EMBL/GenBank/DDBJ whole genome shotgun (WGS) entry which is preliminary data.</text>
</comment>
<dbReference type="InterPro" id="IPR029058">
    <property type="entry name" value="AB_hydrolase_fold"/>
</dbReference>
<dbReference type="AlphaFoldDB" id="A0A3P1S4U2"/>
<dbReference type="Proteomes" id="UP000277597">
    <property type="component" value="Unassembled WGS sequence"/>
</dbReference>
<evidence type="ECO:0000313" key="1">
    <source>
        <dbReference type="EMBL" id="RRC92268.1"/>
    </source>
</evidence>
<evidence type="ECO:0000313" key="2">
    <source>
        <dbReference type="Proteomes" id="UP000277597"/>
    </source>
</evidence>
<dbReference type="SUPFAM" id="SSF53474">
    <property type="entry name" value="alpha/beta-Hydrolases"/>
    <property type="match status" value="1"/>
</dbReference>